<keyword evidence="5 7" id="KW-0862">Zinc</keyword>
<dbReference type="PANTHER" id="PTHR33794:SF1">
    <property type="entry name" value="BACILLOLYSIN"/>
    <property type="match status" value="1"/>
</dbReference>
<reference evidence="11 12" key="1">
    <citation type="submission" date="2021-06" db="EMBL/GenBank/DDBJ databases">
        <title>Actinomycetes sequencing.</title>
        <authorList>
            <person name="Shan Q."/>
        </authorList>
    </citation>
    <scope>NUCLEOTIDE SEQUENCE [LARGE SCALE GENOMIC DNA]</scope>
    <source>
        <strain evidence="11 12">NEAU-G5</strain>
    </source>
</reference>
<evidence type="ECO:0000313" key="11">
    <source>
        <dbReference type="EMBL" id="MBU3066483.1"/>
    </source>
</evidence>
<dbReference type="InterPro" id="IPR023612">
    <property type="entry name" value="Peptidase_M4"/>
</dbReference>
<dbReference type="RefSeq" id="WP_215922550.1">
    <property type="nucleotide sequence ID" value="NZ_JAHKNI010000014.1"/>
</dbReference>
<evidence type="ECO:0000259" key="9">
    <source>
        <dbReference type="Pfam" id="PF01447"/>
    </source>
</evidence>
<dbReference type="Pfam" id="PF02868">
    <property type="entry name" value="Peptidase_M4_C"/>
    <property type="match status" value="1"/>
</dbReference>
<keyword evidence="2 7" id="KW-0645">Protease</keyword>
<sequence>MEDAAGPGGLSGAAAAHAADIKRIFGAADRADLVVQKTSRRGRGATVRLAQSIDSVPVYGAGVALALRADGSLLSATGALAERTAGRYPSGATTPTAPARTTAVTKAAELAGVAAEAVRVRAASAAWYDPELSGSGADKAAVAAFRFDIAAGAGGWRVFVAAGSPGVVLDAWQSEENLARVICDANRQRGEDRIEIPCGAEGSYPVVRAEGAPRVARNDDANKVYDWIGDTENFYSHNTDLGSLTDLIGIDAHDGHGKALRATVRVCLDSCPYANAFWSDTEGFVMGTEVLSPDVVAHELTHGVTAKTSNLDYVNESGAINESLSDIFGEFTELSSHTKHAAKDRWKIGNGTRLGVIRDMKSPTKTADPQPDTYQGPGWSPATYSDRNRVPDRGGVHINSGVGNKLAYLITDGDTFNGQTMKGLGLQKAAALYWTVETELYTSADYPALATTLLTACHEAVDDKSAGFADSDCDQVRKAITAVHIPISQDRA</sequence>
<gene>
    <name evidence="11" type="ORF">KO481_33800</name>
</gene>
<evidence type="ECO:0000256" key="8">
    <source>
        <dbReference type="SAM" id="MobiDB-lite"/>
    </source>
</evidence>
<evidence type="ECO:0000256" key="5">
    <source>
        <dbReference type="ARBA" id="ARBA00022833"/>
    </source>
</evidence>
<dbReference type="InterPro" id="IPR001570">
    <property type="entry name" value="Peptidase_M4_C_domain"/>
</dbReference>
<evidence type="ECO:0000256" key="3">
    <source>
        <dbReference type="ARBA" id="ARBA00022723"/>
    </source>
</evidence>
<dbReference type="Gene3D" id="3.10.170.10">
    <property type="match status" value="1"/>
</dbReference>
<dbReference type="Proteomes" id="UP000733379">
    <property type="component" value="Unassembled WGS sequence"/>
</dbReference>
<keyword evidence="7" id="KW-0964">Secreted</keyword>
<keyword evidence="3" id="KW-0479">Metal-binding</keyword>
<dbReference type="EC" id="3.4.24.-" evidence="7"/>
<comment type="caution">
    <text evidence="11">The sequence shown here is derived from an EMBL/GenBank/DDBJ whole genome shotgun (WGS) entry which is preliminary data.</text>
</comment>
<feature type="domain" description="Peptidase M4" evidence="9">
    <location>
        <begin position="247"/>
        <end position="305"/>
    </location>
</feature>
<comment type="function">
    <text evidence="7">Extracellular zinc metalloprotease.</text>
</comment>
<keyword evidence="6 7" id="KW-0482">Metalloprotease</keyword>
<dbReference type="InterPro" id="IPR027268">
    <property type="entry name" value="Peptidase_M4/M1_CTD_sf"/>
</dbReference>
<accession>A0ABS6B851</accession>
<dbReference type="PRINTS" id="PR00730">
    <property type="entry name" value="THERMOLYSIN"/>
</dbReference>
<protein>
    <recommendedName>
        <fullName evidence="7">Neutral metalloproteinase</fullName>
        <ecNumber evidence="7">3.4.24.-</ecNumber>
    </recommendedName>
</protein>
<dbReference type="PANTHER" id="PTHR33794">
    <property type="entry name" value="BACILLOLYSIN"/>
    <property type="match status" value="1"/>
</dbReference>
<keyword evidence="12" id="KW-1185">Reference proteome</keyword>
<comment type="subcellular location">
    <subcellularLocation>
        <location evidence="7">Secreted</location>
    </subcellularLocation>
</comment>
<evidence type="ECO:0000256" key="7">
    <source>
        <dbReference type="RuleBase" id="RU366073"/>
    </source>
</evidence>
<comment type="similarity">
    <text evidence="1 7">Belongs to the peptidase M4 family.</text>
</comment>
<feature type="region of interest" description="Disordered" evidence="8">
    <location>
        <begin position="361"/>
        <end position="394"/>
    </location>
</feature>
<dbReference type="Pfam" id="PF01447">
    <property type="entry name" value="Peptidase_M4"/>
    <property type="match status" value="1"/>
</dbReference>
<dbReference type="Gene3D" id="1.10.390.10">
    <property type="entry name" value="Neutral Protease Domain 2"/>
    <property type="match status" value="1"/>
</dbReference>
<dbReference type="SUPFAM" id="SSF55486">
    <property type="entry name" value="Metalloproteases ('zincins'), catalytic domain"/>
    <property type="match status" value="1"/>
</dbReference>
<dbReference type="EMBL" id="JAHKNI010000014">
    <property type="protein sequence ID" value="MBU3066483.1"/>
    <property type="molecule type" value="Genomic_DNA"/>
</dbReference>
<evidence type="ECO:0000256" key="1">
    <source>
        <dbReference type="ARBA" id="ARBA00009388"/>
    </source>
</evidence>
<dbReference type="InterPro" id="IPR050728">
    <property type="entry name" value="Zinc_Metalloprotease_M4"/>
</dbReference>
<evidence type="ECO:0000313" key="12">
    <source>
        <dbReference type="Proteomes" id="UP000733379"/>
    </source>
</evidence>
<name>A0ABS6B851_9NOCA</name>
<evidence type="ECO:0000256" key="2">
    <source>
        <dbReference type="ARBA" id="ARBA00022670"/>
    </source>
</evidence>
<keyword evidence="4 7" id="KW-0378">Hydrolase</keyword>
<feature type="domain" description="Peptidase M4 C-terminal" evidence="10">
    <location>
        <begin position="309"/>
        <end position="484"/>
    </location>
</feature>
<evidence type="ECO:0000256" key="6">
    <source>
        <dbReference type="ARBA" id="ARBA00023049"/>
    </source>
</evidence>
<evidence type="ECO:0000259" key="10">
    <source>
        <dbReference type="Pfam" id="PF02868"/>
    </source>
</evidence>
<proteinExistence type="inferred from homology"/>
<comment type="cofactor">
    <cofactor evidence="7">
        <name>Zn(2+)</name>
        <dbReference type="ChEBI" id="CHEBI:29105"/>
    </cofactor>
</comment>
<organism evidence="11 12">
    <name type="scientific">Nocardia albiluteola</name>
    <dbReference type="NCBI Taxonomy" id="2842303"/>
    <lineage>
        <taxon>Bacteria</taxon>
        <taxon>Bacillati</taxon>
        <taxon>Actinomycetota</taxon>
        <taxon>Actinomycetes</taxon>
        <taxon>Mycobacteriales</taxon>
        <taxon>Nocardiaceae</taxon>
        <taxon>Nocardia</taxon>
    </lineage>
</organism>
<evidence type="ECO:0000256" key="4">
    <source>
        <dbReference type="ARBA" id="ARBA00022801"/>
    </source>
</evidence>
<dbReference type="InterPro" id="IPR013856">
    <property type="entry name" value="Peptidase_M4_domain"/>
</dbReference>